<evidence type="ECO:0000259" key="14">
    <source>
        <dbReference type="PROSITE" id="PS50898"/>
    </source>
</evidence>
<protein>
    <recommendedName>
        <fullName evidence="2">non-specific serine/threonine protein kinase</fullName>
        <ecNumber evidence="2">2.7.11.1</ecNumber>
    </recommendedName>
</protein>
<feature type="domain" description="Protein kinase" evidence="12">
    <location>
        <begin position="379"/>
        <end position="664"/>
    </location>
</feature>
<dbReference type="PANTHER" id="PTHR44329">
    <property type="entry name" value="SERINE/THREONINE-PROTEIN KINASE TNNI3K-RELATED"/>
    <property type="match status" value="1"/>
</dbReference>
<dbReference type="PROSITE" id="PS50081">
    <property type="entry name" value="ZF_DAG_PE_2"/>
    <property type="match status" value="1"/>
</dbReference>
<keyword evidence="5" id="KW-0479">Metal-binding</keyword>
<dbReference type="InterPro" id="IPR051681">
    <property type="entry name" value="Ser/Thr_Kinases-Pseudokinases"/>
</dbReference>
<dbReference type="InterPro" id="IPR003116">
    <property type="entry name" value="RBD_dom"/>
</dbReference>
<dbReference type="SMART" id="SM00220">
    <property type="entry name" value="S_TKc"/>
    <property type="match status" value="1"/>
</dbReference>
<dbReference type="PROSITE" id="PS50011">
    <property type="entry name" value="PROTEIN_KINASE_DOM"/>
    <property type="match status" value="1"/>
</dbReference>
<evidence type="ECO:0000256" key="3">
    <source>
        <dbReference type="ARBA" id="ARBA00022527"/>
    </source>
</evidence>
<dbReference type="EMBL" id="JAPWDV010000002">
    <property type="protein sequence ID" value="KAJ6219461.1"/>
    <property type="molecule type" value="Genomic_DNA"/>
</dbReference>
<keyword evidence="9 10" id="KW-0067">ATP-binding</keyword>
<evidence type="ECO:0000256" key="6">
    <source>
        <dbReference type="ARBA" id="ARBA00022741"/>
    </source>
</evidence>
<feature type="domain" description="Phorbol-ester/DAG-type" evidence="13">
    <location>
        <begin position="117"/>
        <end position="163"/>
    </location>
</feature>
<evidence type="ECO:0000313" key="15">
    <source>
        <dbReference type="EMBL" id="KAJ6219461.1"/>
    </source>
</evidence>
<reference evidence="15" key="1">
    <citation type="submission" date="2022-12" db="EMBL/GenBank/DDBJ databases">
        <title>Genome assemblies of Blomia tropicalis.</title>
        <authorList>
            <person name="Cui Y."/>
        </authorList>
    </citation>
    <scope>NUCLEOTIDE SEQUENCE</scope>
    <source>
        <tissue evidence="15">Adult mites</tissue>
    </source>
</reference>
<sequence>MSTPTQNGPPTTLTNFNLTASISSTVSSSHMVIRALLPNEQRTTVPIHPGQTLSDALQKSLQRRELSSLSCAVFVAETGEQVDWGTDVALLEGREIEVKIVEDGEDPKKLPLFQNLSHNFVRKTFFRFVVCEYCSKILWNGLRCQTCGIKFHPRCSKYIPITCSRMKTDNYFLHLLSQNSERSFVTAGGGFIQRDLMINGSGSSASVLRSSTTRGHRPPPLQPLKFSDDSGSILSPHDGNGASSSNCGNHLEAPGFHRERSTSAPNVAINLISLDQPLPEIYLRSKAIATSSGTSSTTTPTSSSVNYSTYTGAHTAPLAGSTSNSQNVSSNQRAHSTSGSPTSTRAIRPRARSADESQKKKIRSHRESIEDWEIPYEEILTGPRIGSGSFGTVYSGHWHGPVALKKLKVAKPTEAQLQEFKNEMAVLRKTRHVNIILFMGCVRKPQLTIVTQWCEGSSLYKHLHVMETNFKLHQLAEIARQTAQGMGYLHAKNIIHRDLKSNNIFLLSDLTVKIGDFGLATVKSGAWGASSNVSDAGDRRTQQPSGSILWMAPEIIRMMDRNPYTFQSDVYAYGIVLFELGSNQLPYKNKNNRDQIIFCVGRGYLRPDFTAIRKDMPKSFTKLLKDCIAFTPDTRPMFPQILTRVDQLARSIPKIERSTSEPFLRYQQSADDFLGAGIGICPSPKTPINSTSQFSGFPFGYVTGNI</sequence>
<dbReference type="InterPro" id="IPR046349">
    <property type="entry name" value="C1-like_sf"/>
</dbReference>
<dbReference type="InterPro" id="IPR011009">
    <property type="entry name" value="Kinase-like_dom_sf"/>
</dbReference>
<feature type="domain" description="RBD" evidence="14">
    <location>
        <begin position="31"/>
        <end position="101"/>
    </location>
</feature>
<dbReference type="SUPFAM" id="SSF54236">
    <property type="entry name" value="Ubiquitin-like"/>
    <property type="match status" value="1"/>
</dbReference>
<keyword evidence="6 10" id="KW-0547">Nucleotide-binding</keyword>
<dbReference type="Pfam" id="PF00130">
    <property type="entry name" value="C1_1"/>
    <property type="match status" value="1"/>
</dbReference>
<dbReference type="GO" id="GO:0046872">
    <property type="term" value="F:metal ion binding"/>
    <property type="evidence" value="ECO:0007669"/>
    <property type="project" value="UniProtKB-KW"/>
</dbReference>
<evidence type="ECO:0000313" key="16">
    <source>
        <dbReference type="Proteomes" id="UP001142055"/>
    </source>
</evidence>
<feature type="compositionally biased region" description="Basic and acidic residues" evidence="11">
    <location>
        <begin position="352"/>
        <end position="366"/>
    </location>
</feature>
<evidence type="ECO:0000256" key="5">
    <source>
        <dbReference type="ARBA" id="ARBA00022723"/>
    </source>
</evidence>
<dbReference type="EC" id="2.7.11.1" evidence="2"/>
<gene>
    <name evidence="15" type="ORF">RDWZM_005273</name>
</gene>
<dbReference type="CDD" id="cd20811">
    <property type="entry name" value="C1_Raf"/>
    <property type="match status" value="1"/>
</dbReference>
<dbReference type="CDD" id="cd14062">
    <property type="entry name" value="STKc_Raf"/>
    <property type="match status" value="1"/>
</dbReference>
<evidence type="ECO:0000256" key="2">
    <source>
        <dbReference type="ARBA" id="ARBA00012513"/>
    </source>
</evidence>
<dbReference type="GO" id="GO:0004709">
    <property type="term" value="F:MAP kinase kinase kinase activity"/>
    <property type="evidence" value="ECO:0007669"/>
    <property type="project" value="TreeGrafter"/>
</dbReference>
<keyword evidence="4" id="KW-0808">Transferase</keyword>
<dbReference type="OMA" id="SAYKRHA"/>
<dbReference type="SMART" id="SM00109">
    <property type="entry name" value="C1"/>
    <property type="match status" value="1"/>
</dbReference>
<evidence type="ECO:0000256" key="7">
    <source>
        <dbReference type="ARBA" id="ARBA00022777"/>
    </source>
</evidence>
<dbReference type="AlphaFoldDB" id="A0A9Q0RNB4"/>
<dbReference type="InterPro" id="IPR002219">
    <property type="entry name" value="PKC_DAG/PE"/>
</dbReference>
<evidence type="ECO:0000256" key="8">
    <source>
        <dbReference type="ARBA" id="ARBA00022833"/>
    </source>
</evidence>
<keyword evidence="16" id="KW-1185">Reference proteome</keyword>
<feature type="region of interest" description="Disordered" evidence="11">
    <location>
        <begin position="207"/>
        <end position="259"/>
    </location>
</feature>
<evidence type="ECO:0000256" key="10">
    <source>
        <dbReference type="PROSITE-ProRule" id="PRU10141"/>
    </source>
</evidence>
<dbReference type="Gene3D" id="1.10.510.10">
    <property type="entry name" value="Transferase(Phosphotransferase) domain 1"/>
    <property type="match status" value="1"/>
</dbReference>
<dbReference type="PROSITE" id="PS50898">
    <property type="entry name" value="RBD"/>
    <property type="match status" value="1"/>
</dbReference>
<dbReference type="InterPro" id="IPR001245">
    <property type="entry name" value="Ser-Thr/Tyr_kinase_cat_dom"/>
</dbReference>
<evidence type="ECO:0000259" key="13">
    <source>
        <dbReference type="PROSITE" id="PS50081"/>
    </source>
</evidence>
<keyword evidence="8" id="KW-0862">Zinc</keyword>
<dbReference type="Gene3D" id="3.30.60.20">
    <property type="match status" value="1"/>
</dbReference>
<keyword evidence="3" id="KW-0723">Serine/threonine-protein kinase</keyword>
<evidence type="ECO:0000256" key="4">
    <source>
        <dbReference type="ARBA" id="ARBA00022679"/>
    </source>
</evidence>
<feature type="compositionally biased region" description="Polar residues" evidence="11">
    <location>
        <begin position="333"/>
        <end position="345"/>
    </location>
</feature>
<feature type="region of interest" description="Disordered" evidence="11">
    <location>
        <begin position="316"/>
        <end position="366"/>
    </location>
</feature>
<dbReference type="SMART" id="SM00455">
    <property type="entry name" value="RBD"/>
    <property type="match status" value="1"/>
</dbReference>
<dbReference type="Gene3D" id="3.30.200.20">
    <property type="entry name" value="Phosphorylase Kinase, domain 1"/>
    <property type="match status" value="1"/>
</dbReference>
<evidence type="ECO:0000256" key="11">
    <source>
        <dbReference type="SAM" id="MobiDB-lite"/>
    </source>
</evidence>
<dbReference type="SUPFAM" id="SSF56112">
    <property type="entry name" value="Protein kinase-like (PK-like)"/>
    <property type="match status" value="1"/>
</dbReference>
<dbReference type="FunFam" id="3.30.200.20:FF:000024">
    <property type="entry name" value="B-Raf proto-oncogene serine/threonine-protein kinase"/>
    <property type="match status" value="1"/>
</dbReference>
<evidence type="ECO:0000259" key="12">
    <source>
        <dbReference type="PROSITE" id="PS50011"/>
    </source>
</evidence>
<proteinExistence type="inferred from homology"/>
<dbReference type="PANTHER" id="PTHR44329:SF262">
    <property type="entry name" value="RAF HOMOLOG SERINE_THREONINE-PROTEIN KINASE RAF"/>
    <property type="match status" value="1"/>
</dbReference>
<dbReference type="Proteomes" id="UP001142055">
    <property type="component" value="Chromosome 2"/>
</dbReference>
<dbReference type="GO" id="GO:0006950">
    <property type="term" value="P:response to stress"/>
    <property type="evidence" value="ECO:0007669"/>
    <property type="project" value="UniProtKB-ARBA"/>
</dbReference>
<evidence type="ECO:0000256" key="1">
    <source>
        <dbReference type="ARBA" id="ARBA00010507"/>
    </source>
</evidence>
<feature type="binding site" evidence="10">
    <location>
        <position position="405"/>
    </location>
    <ligand>
        <name>ATP</name>
        <dbReference type="ChEBI" id="CHEBI:30616"/>
    </ligand>
</feature>
<dbReference type="GO" id="GO:0005524">
    <property type="term" value="F:ATP binding"/>
    <property type="evidence" value="ECO:0007669"/>
    <property type="project" value="UniProtKB-UniRule"/>
</dbReference>
<dbReference type="InterPro" id="IPR029071">
    <property type="entry name" value="Ubiquitin-like_domsf"/>
</dbReference>
<dbReference type="PROSITE" id="PS00107">
    <property type="entry name" value="PROTEIN_KINASE_ATP"/>
    <property type="match status" value="1"/>
</dbReference>
<dbReference type="InterPro" id="IPR000719">
    <property type="entry name" value="Prot_kinase_dom"/>
</dbReference>
<comment type="similarity">
    <text evidence="1">Belongs to the protein kinase superfamily. TKL Ser/Thr protein kinase family. RAF subfamily.</text>
</comment>
<organism evidence="15 16">
    <name type="scientific">Blomia tropicalis</name>
    <name type="common">Mite</name>
    <dbReference type="NCBI Taxonomy" id="40697"/>
    <lineage>
        <taxon>Eukaryota</taxon>
        <taxon>Metazoa</taxon>
        <taxon>Ecdysozoa</taxon>
        <taxon>Arthropoda</taxon>
        <taxon>Chelicerata</taxon>
        <taxon>Arachnida</taxon>
        <taxon>Acari</taxon>
        <taxon>Acariformes</taxon>
        <taxon>Sarcoptiformes</taxon>
        <taxon>Astigmata</taxon>
        <taxon>Glycyphagoidea</taxon>
        <taxon>Echimyopodidae</taxon>
        <taxon>Blomia</taxon>
    </lineage>
</organism>
<dbReference type="SUPFAM" id="SSF57889">
    <property type="entry name" value="Cysteine-rich domain"/>
    <property type="match status" value="1"/>
</dbReference>
<comment type="caution">
    <text evidence="15">The sequence shown here is derived from an EMBL/GenBank/DDBJ whole genome shotgun (WGS) entry which is preliminary data.</text>
</comment>
<dbReference type="CDD" id="cd01816">
    <property type="entry name" value="RBD_RAF"/>
    <property type="match status" value="1"/>
</dbReference>
<dbReference type="InterPro" id="IPR008271">
    <property type="entry name" value="Ser/Thr_kinase_AS"/>
</dbReference>
<name>A0A9Q0RNB4_BLOTA</name>
<dbReference type="PROSITE" id="PS00479">
    <property type="entry name" value="ZF_DAG_PE_1"/>
    <property type="match status" value="1"/>
</dbReference>
<feature type="compositionally biased region" description="Low complexity" evidence="11">
    <location>
        <begin position="321"/>
        <end position="332"/>
    </location>
</feature>
<dbReference type="InterPro" id="IPR017441">
    <property type="entry name" value="Protein_kinase_ATP_BS"/>
</dbReference>
<keyword evidence="7" id="KW-0418">Kinase</keyword>
<dbReference type="Pfam" id="PF07714">
    <property type="entry name" value="PK_Tyr_Ser-Thr"/>
    <property type="match status" value="1"/>
</dbReference>
<dbReference type="PROSITE" id="PS00108">
    <property type="entry name" value="PROTEIN_KINASE_ST"/>
    <property type="match status" value="1"/>
</dbReference>
<evidence type="ECO:0000256" key="9">
    <source>
        <dbReference type="ARBA" id="ARBA00022840"/>
    </source>
</evidence>
<dbReference type="Gene3D" id="3.10.20.90">
    <property type="entry name" value="Phosphatidylinositol 3-kinase Catalytic Subunit, Chain A, domain 1"/>
    <property type="match status" value="1"/>
</dbReference>
<dbReference type="Pfam" id="PF02196">
    <property type="entry name" value="RBD"/>
    <property type="match status" value="1"/>
</dbReference>
<accession>A0A9Q0RNB4</accession>